<reference evidence="1 2" key="1">
    <citation type="journal article" date="2018" name="Elife">
        <title>Discovery and characterization of a prevalent human gut bacterial enzyme sufficient for the inactivation of a family of plant toxins.</title>
        <authorList>
            <person name="Koppel N."/>
            <person name="Bisanz J.E."/>
            <person name="Pandelia M.E."/>
            <person name="Turnbaugh P.J."/>
            <person name="Balskus E.P."/>
        </authorList>
    </citation>
    <scope>NUCLEOTIDE SEQUENCE [LARGE SCALE GENOMIC DNA]</scope>
    <source>
        <strain evidence="1 2">OB21 GAM 11</strain>
    </source>
</reference>
<dbReference type="InterPro" id="IPR007492">
    <property type="entry name" value="LytTR_DNA-bd_dom"/>
</dbReference>
<sequence>MKLTVEERPDLEEAEVTIRCPAIDRRVRAIMATANAVDCRLLGTDGTGTFIVEPSEVLYAETVDGRTFLYGRDRVLESPLRLYELEEALAGTEFVRASKSLIVNFDHVRALRPYLNARLELVLDNGESVIASRQYAPAIKQKIGL</sequence>
<dbReference type="AlphaFoldDB" id="A0A369P8E1"/>
<name>A0A369P8E1_9ACTN</name>
<dbReference type="SMART" id="SM00850">
    <property type="entry name" value="LytTR"/>
    <property type="match status" value="1"/>
</dbReference>
<dbReference type="PANTHER" id="PTHR37299:SF4">
    <property type="entry name" value="TRANSCRIPTIONAL REGULATOR"/>
    <property type="match status" value="1"/>
</dbReference>
<dbReference type="GO" id="GO:0000156">
    <property type="term" value="F:phosphorelay response regulator activity"/>
    <property type="evidence" value="ECO:0007669"/>
    <property type="project" value="InterPro"/>
</dbReference>
<dbReference type="PROSITE" id="PS50930">
    <property type="entry name" value="HTH_LYTTR"/>
    <property type="match status" value="1"/>
</dbReference>
<dbReference type="RefSeq" id="WP_114539250.1">
    <property type="nucleotide sequence ID" value="NZ_DBFWAD010000046.1"/>
</dbReference>
<evidence type="ECO:0000313" key="1">
    <source>
        <dbReference type="EMBL" id="RDC43961.1"/>
    </source>
</evidence>
<organism evidence="1 2">
    <name type="scientific">Adlercreutzia equolifaciens subsp. celatus</name>
    <dbReference type="NCBI Taxonomy" id="394340"/>
    <lineage>
        <taxon>Bacteria</taxon>
        <taxon>Bacillati</taxon>
        <taxon>Actinomycetota</taxon>
        <taxon>Coriobacteriia</taxon>
        <taxon>Eggerthellales</taxon>
        <taxon>Eggerthellaceae</taxon>
        <taxon>Adlercreutzia</taxon>
    </lineage>
</organism>
<dbReference type="InterPro" id="IPR046947">
    <property type="entry name" value="LytR-like"/>
</dbReference>
<comment type="caution">
    <text evidence="1">The sequence shown here is derived from an EMBL/GenBank/DDBJ whole genome shotgun (WGS) entry which is preliminary data.</text>
</comment>
<dbReference type="PANTHER" id="PTHR37299">
    <property type="entry name" value="TRANSCRIPTIONAL REGULATOR-RELATED"/>
    <property type="match status" value="1"/>
</dbReference>
<dbReference type="Proteomes" id="UP000253805">
    <property type="component" value="Unassembled WGS sequence"/>
</dbReference>
<gene>
    <name evidence="1" type="ORF">C1850_07005</name>
</gene>
<accession>A0A369P8E1</accession>
<dbReference type="Pfam" id="PF04397">
    <property type="entry name" value="LytTR"/>
    <property type="match status" value="1"/>
</dbReference>
<dbReference type="EMBL" id="PPUT01000016">
    <property type="protein sequence ID" value="RDC43961.1"/>
    <property type="molecule type" value="Genomic_DNA"/>
</dbReference>
<proteinExistence type="predicted"/>
<dbReference type="Gene3D" id="2.40.50.1020">
    <property type="entry name" value="LytTr DNA-binding domain"/>
    <property type="match status" value="1"/>
</dbReference>
<protein>
    <submittedName>
        <fullName evidence="1">LytTR family transcriptional regulator</fullName>
    </submittedName>
</protein>
<evidence type="ECO:0000313" key="2">
    <source>
        <dbReference type="Proteomes" id="UP000253805"/>
    </source>
</evidence>
<dbReference type="GO" id="GO:0003677">
    <property type="term" value="F:DNA binding"/>
    <property type="evidence" value="ECO:0007669"/>
    <property type="project" value="InterPro"/>
</dbReference>